<gene>
    <name evidence="2" type="ORF">EAI_15641</name>
</gene>
<dbReference type="EMBL" id="GL445994">
    <property type="protein sequence ID" value="EFN88669.1"/>
    <property type="molecule type" value="Genomic_DNA"/>
</dbReference>
<dbReference type="AlphaFoldDB" id="E2B6L6"/>
<name>E2B6L6_HARSA</name>
<proteinExistence type="predicted"/>
<protein>
    <submittedName>
        <fullName evidence="2">Uncharacterized protein</fullName>
    </submittedName>
</protein>
<feature type="region of interest" description="Disordered" evidence="1">
    <location>
        <begin position="164"/>
        <end position="183"/>
    </location>
</feature>
<accession>E2B6L6</accession>
<dbReference type="InParanoid" id="E2B6L6"/>
<evidence type="ECO:0000313" key="3">
    <source>
        <dbReference type="Proteomes" id="UP000008237"/>
    </source>
</evidence>
<feature type="region of interest" description="Disordered" evidence="1">
    <location>
        <begin position="214"/>
        <end position="282"/>
    </location>
</feature>
<evidence type="ECO:0000313" key="2">
    <source>
        <dbReference type="EMBL" id="EFN88669.1"/>
    </source>
</evidence>
<feature type="compositionally biased region" description="Basic residues" evidence="1">
    <location>
        <begin position="1"/>
        <end position="11"/>
    </location>
</feature>
<feature type="compositionally biased region" description="Basic and acidic residues" evidence="1">
    <location>
        <begin position="21"/>
        <end position="45"/>
    </location>
</feature>
<dbReference type="Proteomes" id="UP000008237">
    <property type="component" value="Unassembled WGS sequence"/>
</dbReference>
<feature type="region of interest" description="Disordered" evidence="1">
    <location>
        <begin position="1"/>
        <end position="75"/>
    </location>
</feature>
<reference evidence="2 3" key="1">
    <citation type="journal article" date="2010" name="Science">
        <title>Genomic comparison of the ants Camponotus floridanus and Harpegnathos saltator.</title>
        <authorList>
            <person name="Bonasio R."/>
            <person name="Zhang G."/>
            <person name="Ye C."/>
            <person name="Mutti N.S."/>
            <person name="Fang X."/>
            <person name="Qin N."/>
            <person name="Donahue G."/>
            <person name="Yang P."/>
            <person name="Li Q."/>
            <person name="Li C."/>
            <person name="Zhang P."/>
            <person name="Huang Z."/>
            <person name="Berger S.L."/>
            <person name="Reinberg D."/>
            <person name="Wang J."/>
            <person name="Liebig J."/>
        </authorList>
    </citation>
    <scope>NUCLEOTIDE SEQUENCE [LARGE SCALE GENOMIC DNA]</scope>
    <source>
        <strain evidence="2 3">R22 G/1</strain>
    </source>
</reference>
<organism evidence="3">
    <name type="scientific">Harpegnathos saltator</name>
    <name type="common">Jerdon's jumping ant</name>
    <dbReference type="NCBI Taxonomy" id="610380"/>
    <lineage>
        <taxon>Eukaryota</taxon>
        <taxon>Metazoa</taxon>
        <taxon>Ecdysozoa</taxon>
        <taxon>Arthropoda</taxon>
        <taxon>Hexapoda</taxon>
        <taxon>Insecta</taxon>
        <taxon>Pterygota</taxon>
        <taxon>Neoptera</taxon>
        <taxon>Endopterygota</taxon>
        <taxon>Hymenoptera</taxon>
        <taxon>Apocrita</taxon>
        <taxon>Aculeata</taxon>
        <taxon>Formicoidea</taxon>
        <taxon>Formicidae</taxon>
        <taxon>Ponerinae</taxon>
        <taxon>Ponerini</taxon>
        <taxon>Harpegnathos</taxon>
    </lineage>
</organism>
<feature type="region of interest" description="Disordered" evidence="1">
    <location>
        <begin position="95"/>
        <end position="120"/>
    </location>
</feature>
<keyword evidence="3" id="KW-1185">Reference proteome</keyword>
<evidence type="ECO:0000256" key="1">
    <source>
        <dbReference type="SAM" id="MobiDB-lite"/>
    </source>
</evidence>
<sequence>MDLTQTRKRPKGSNGAALEEGDQKEKEEDRDPDTRPKGKVRRVDSQGKPPTNAVEESVGETPLTPQGNELPPYSRGVKCVEVGSCQEFAQVEVPTKEEATNIKAEAPSGETEAALPSVSREGVEVREIHHGYPQPLEGSGVMSDSYRLKPLRDAYLSERGGSGLYTVELPDPPVNGGGSEAAEEGLDPCYSGVLPLIRPEALRARYLDLPPGSADHPVINDGLGVADAPVQRPPSWTSPSSLTPPPLAREGGILGSRPVPKRGTTPPIPNLSEAGVDPGSTP</sequence>